<dbReference type="AlphaFoldDB" id="A0A1M5HKZ3"/>
<reference evidence="1 2" key="1">
    <citation type="submission" date="2016-11" db="EMBL/GenBank/DDBJ databases">
        <authorList>
            <person name="Jaros S."/>
            <person name="Januszkiewicz K."/>
            <person name="Wedrychowicz H."/>
        </authorList>
    </citation>
    <scope>NUCLEOTIDE SEQUENCE [LARGE SCALE GENOMIC DNA]</scope>
    <source>
        <strain evidence="1 2">GAS138</strain>
    </source>
</reference>
<gene>
    <name evidence="1" type="ORF">SAMN05443248_0520</name>
</gene>
<accession>A0A1M5HKZ3</accession>
<dbReference type="RefSeq" id="WP_079599890.1">
    <property type="nucleotide sequence ID" value="NZ_LT670817.1"/>
</dbReference>
<name>A0A1M5HKZ3_9BRAD</name>
<protein>
    <submittedName>
        <fullName evidence="1">Uncharacterized protein</fullName>
    </submittedName>
</protein>
<sequence>MDRAGSLSSYVDALPTRVHKLEHRAISEKARAERAEQKARLQLAVYEAGEEMTCQLCGRRICSKFGTIAHHGYTRPGDGYQTASCDGTHHSPLEVTNDLLLKHIGKYEARCEETKRLIADIRADRAEIVVTISPHWGERRNYPYTFRFTADTCAQVVAASEGKLSEHVSFSDRKKCYVTELEGRLCAQKVVLAELRDRNANWMQTRVFVDGEFKPFVREEAA</sequence>
<proteinExistence type="predicted"/>
<evidence type="ECO:0000313" key="2">
    <source>
        <dbReference type="Proteomes" id="UP000189796"/>
    </source>
</evidence>
<dbReference type="OrthoDB" id="9156904at2"/>
<organism evidence="1 2">
    <name type="scientific">Bradyrhizobium erythrophlei</name>
    <dbReference type="NCBI Taxonomy" id="1437360"/>
    <lineage>
        <taxon>Bacteria</taxon>
        <taxon>Pseudomonadati</taxon>
        <taxon>Pseudomonadota</taxon>
        <taxon>Alphaproteobacteria</taxon>
        <taxon>Hyphomicrobiales</taxon>
        <taxon>Nitrobacteraceae</taxon>
        <taxon>Bradyrhizobium</taxon>
    </lineage>
</organism>
<evidence type="ECO:0000313" key="1">
    <source>
        <dbReference type="EMBL" id="SHG16568.1"/>
    </source>
</evidence>
<dbReference type="Proteomes" id="UP000189796">
    <property type="component" value="Chromosome I"/>
</dbReference>
<dbReference type="EMBL" id="LT670817">
    <property type="protein sequence ID" value="SHG16568.1"/>
    <property type="molecule type" value="Genomic_DNA"/>
</dbReference>